<dbReference type="InterPro" id="IPR051675">
    <property type="entry name" value="Endo/Exo/Phosphatase_dom_1"/>
</dbReference>
<keyword evidence="1" id="KW-0472">Membrane</keyword>
<organism evidence="3 4">
    <name type="scientific">Gracilibacillus ureilyticus</name>
    <dbReference type="NCBI Taxonomy" id="531814"/>
    <lineage>
        <taxon>Bacteria</taxon>
        <taxon>Bacillati</taxon>
        <taxon>Bacillota</taxon>
        <taxon>Bacilli</taxon>
        <taxon>Bacillales</taxon>
        <taxon>Bacillaceae</taxon>
        <taxon>Gracilibacillus</taxon>
    </lineage>
</organism>
<feature type="domain" description="Helix-hairpin-helix DNA-binding motif class 1" evidence="2">
    <location>
        <begin position="171"/>
        <end position="190"/>
    </location>
</feature>
<proteinExistence type="predicted"/>
<reference evidence="3 4" key="1">
    <citation type="submission" date="2016-10" db="EMBL/GenBank/DDBJ databases">
        <authorList>
            <person name="de Groot N.N."/>
        </authorList>
    </citation>
    <scope>NUCLEOTIDE SEQUENCE [LARGE SCALE GENOMIC DNA]</scope>
    <source>
        <strain evidence="3 4">CGMCC 1.7727</strain>
    </source>
</reference>
<keyword evidence="1" id="KW-1133">Transmembrane helix</keyword>
<evidence type="ECO:0000313" key="4">
    <source>
        <dbReference type="Proteomes" id="UP000199687"/>
    </source>
</evidence>
<dbReference type="NCBIfam" id="TIGR00426">
    <property type="entry name" value="competence protein ComEA helix-hairpin-helix repeat region"/>
    <property type="match status" value="1"/>
</dbReference>
<keyword evidence="1" id="KW-0812">Transmembrane</keyword>
<dbReference type="InterPro" id="IPR004509">
    <property type="entry name" value="Competence_ComEA_HhH"/>
</dbReference>
<gene>
    <name evidence="3" type="ORF">SAMN04487944_101548</name>
</gene>
<dbReference type="SMART" id="SM00278">
    <property type="entry name" value="HhH1"/>
    <property type="match status" value="2"/>
</dbReference>
<dbReference type="GO" id="GO:0006281">
    <property type="term" value="P:DNA repair"/>
    <property type="evidence" value="ECO:0007669"/>
    <property type="project" value="InterPro"/>
</dbReference>
<evidence type="ECO:0000259" key="2">
    <source>
        <dbReference type="SMART" id="SM00278"/>
    </source>
</evidence>
<dbReference type="STRING" id="531814.SAMN04487944_101548"/>
<dbReference type="GO" id="GO:0003677">
    <property type="term" value="F:DNA binding"/>
    <property type="evidence" value="ECO:0007669"/>
    <property type="project" value="InterPro"/>
</dbReference>
<dbReference type="Proteomes" id="UP000199687">
    <property type="component" value="Unassembled WGS sequence"/>
</dbReference>
<dbReference type="SUPFAM" id="SSF47781">
    <property type="entry name" value="RuvA domain 2-like"/>
    <property type="match status" value="1"/>
</dbReference>
<dbReference type="Pfam" id="PF12836">
    <property type="entry name" value="HHH_3"/>
    <property type="match status" value="1"/>
</dbReference>
<feature type="transmembrane region" description="Helical" evidence="1">
    <location>
        <begin position="7"/>
        <end position="27"/>
    </location>
</feature>
<dbReference type="InterPro" id="IPR010994">
    <property type="entry name" value="RuvA_2-like"/>
</dbReference>
<evidence type="ECO:0000313" key="3">
    <source>
        <dbReference type="EMBL" id="SER18474.1"/>
    </source>
</evidence>
<keyword evidence="4" id="KW-1185">Reference proteome</keyword>
<feature type="domain" description="Helix-hairpin-helix DNA-binding motif class 1" evidence="2">
    <location>
        <begin position="141"/>
        <end position="160"/>
    </location>
</feature>
<accession>A0A1H9M488</accession>
<name>A0A1H9M488_9BACI</name>
<dbReference type="OrthoDB" id="9790239at2"/>
<dbReference type="InterPro" id="IPR019554">
    <property type="entry name" value="Soluble_ligand-bd"/>
</dbReference>
<dbReference type="EMBL" id="FOGL01000001">
    <property type="protein sequence ID" value="SER18474.1"/>
    <property type="molecule type" value="Genomic_DNA"/>
</dbReference>
<dbReference type="PANTHER" id="PTHR21180:SF32">
    <property type="entry name" value="ENDONUCLEASE_EXONUCLEASE_PHOSPHATASE FAMILY DOMAIN-CONTAINING PROTEIN 1"/>
    <property type="match status" value="1"/>
</dbReference>
<dbReference type="PANTHER" id="PTHR21180">
    <property type="entry name" value="ENDONUCLEASE/EXONUCLEASE/PHOSPHATASE FAMILY DOMAIN-CONTAINING PROTEIN 1"/>
    <property type="match status" value="1"/>
</dbReference>
<dbReference type="AlphaFoldDB" id="A0A1H9M488"/>
<dbReference type="GO" id="GO:0015627">
    <property type="term" value="C:type II protein secretion system complex"/>
    <property type="evidence" value="ECO:0007669"/>
    <property type="project" value="TreeGrafter"/>
</dbReference>
<dbReference type="InterPro" id="IPR003583">
    <property type="entry name" value="Hlx-hairpin-Hlx_DNA-bd_motif"/>
</dbReference>
<dbReference type="GO" id="GO:0015628">
    <property type="term" value="P:protein secretion by the type II secretion system"/>
    <property type="evidence" value="ECO:0007669"/>
    <property type="project" value="TreeGrafter"/>
</dbReference>
<sequence length="194" mass="21469">MTVLQKYWHIALIGVVIILLFLINPFGQGFEPDEQNQISLSREPEMEQVTDTEAFEIKMVDIKGEVNFPGVYEIRAEERVIDVIDRAGGLTEYAAVESINMAERVYDEMVIYITAKGEGGSGGQSGTAANGKIRINQATKEELMTISGIGEVKAEAILNYRETYGKFKKLDDLSNVSGIGGKTIETIEEFIQIP</sequence>
<dbReference type="Gene3D" id="1.10.150.280">
    <property type="entry name" value="AF1531-like domain"/>
    <property type="match status" value="1"/>
</dbReference>
<protein>
    <submittedName>
        <fullName evidence="3">Competence protein ComEA</fullName>
    </submittedName>
</protein>
<evidence type="ECO:0000256" key="1">
    <source>
        <dbReference type="SAM" id="Phobius"/>
    </source>
</evidence>
<dbReference type="RefSeq" id="WP_089738693.1">
    <property type="nucleotide sequence ID" value="NZ_FOGL01000001.1"/>
</dbReference>
<dbReference type="Pfam" id="PF10531">
    <property type="entry name" value="SLBB"/>
    <property type="match status" value="1"/>
</dbReference>